<feature type="active site" evidence="14">
    <location>
        <position position="305"/>
    </location>
</feature>
<dbReference type="PANTHER" id="PTHR23132">
    <property type="entry name" value="D-ALANINE--D-ALANINE LIGASE"/>
    <property type="match status" value="1"/>
</dbReference>
<evidence type="ECO:0000313" key="19">
    <source>
        <dbReference type="Proteomes" id="UP000582837"/>
    </source>
</evidence>
<dbReference type="InterPro" id="IPR011095">
    <property type="entry name" value="Dala_Dala_lig_C"/>
</dbReference>
<proteinExistence type="inferred from homology"/>
<feature type="binding site" evidence="15">
    <location>
        <position position="296"/>
    </location>
    <ligand>
        <name>Mg(2+)</name>
        <dbReference type="ChEBI" id="CHEBI:18420"/>
        <label>2</label>
    </ligand>
</feature>
<evidence type="ECO:0000256" key="2">
    <source>
        <dbReference type="ARBA" id="ARBA00004496"/>
    </source>
</evidence>
<keyword evidence="19" id="KW-1185">Reference proteome</keyword>
<organism evidence="18 19">
    <name type="scientific">Longimicrobium terrae</name>
    <dbReference type="NCBI Taxonomy" id="1639882"/>
    <lineage>
        <taxon>Bacteria</taxon>
        <taxon>Pseudomonadati</taxon>
        <taxon>Gemmatimonadota</taxon>
        <taxon>Longimicrobiia</taxon>
        <taxon>Longimicrobiales</taxon>
        <taxon>Longimicrobiaceae</taxon>
        <taxon>Longimicrobium</taxon>
    </lineage>
</organism>
<dbReference type="HAMAP" id="MF_00047">
    <property type="entry name" value="Dala_Dala_lig"/>
    <property type="match status" value="1"/>
</dbReference>
<dbReference type="Gene3D" id="3.30.470.20">
    <property type="entry name" value="ATP-grasp fold, B domain"/>
    <property type="match status" value="1"/>
</dbReference>
<dbReference type="UniPathway" id="UPA00219"/>
<dbReference type="PROSITE" id="PS50975">
    <property type="entry name" value="ATP_GRASP"/>
    <property type="match status" value="1"/>
</dbReference>
<dbReference type="Pfam" id="PF07478">
    <property type="entry name" value="Dala_Dala_lig_C"/>
    <property type="match status" value="1"/>
</dbReference>
<feature type="active site" evidence="14">
    <location>
        <position position="13"/>
    </location>
</feature>
<dbReference type="InterPro" id="IPR013815">
    <property type="entry name" value="ATP_grasp_subdomain_1"/>
</dbReference>
<name>A0A841H4I8_9BACT</name>
<evidence type="ECO:0000259" key="17">
    <source>
        <dbReference type="PROSITE" id="PS50975"/>
    </source>
</evidence>
<dbReference type="Proteomes" id="UP000582837">
    <property type="component" value="Unassembled WGS sequence"/>
</dbReference>
<dbReference type="GO" id="GO:0005524">
    <property type="term" value="F:ATP binding"/>
    <property type="evidence" value="ECO:0007669"/>
    <property type="project" value="UniProtKB-UniRule"/>
</dbReference>
<keyword evidence="5 13" id="KW-0963">Cytoplasm</keyword>
<keyword evidence="7 16" id="KW-0547">Nucleotide-binding</keyword>
<sequence length="331" mass="35499">MKIAVLMGGTSAEREVSLASGAAIVKALREKGHEVATVDTARGFVSPDQEASLLPGGVHSAPPAAVEQALPLVELGNIPQLREAEIAFLALHGGDGEDGTIQALLDVLGIRYTGSGPLGSGIAMDKDVSKRLLRDSQVPTLPWRVARAPDFAYDPDTIEDLVGLPCIVKPSRQGSSVGIHIVNDRSELEAAVRDAAQYDTEVMIERFAKGRELTVGILGDQALPPVEIRPKKGIYDYESKYTPGMTEYLCPAPLDEEIVSQLQAYALRAFKVLKLRGYARIDFILAKEQLWCLEANTLPGMTATSLLPKGANAIGIAFPELCERIATSSLK</sequence>
<dbReference type="SUPFAM" id="SSF56059">
    <property type="entry name" value="Glutathione synthetase ATP-binding domain-like"/>
    <property type="match status" value="1"/>
</dbReference>
<evidence type="ECO:0000256" key="9">
    <source>
        <dbReference type="ARBA" id="ARBA00022960"/>
    </source>
</evidence>
<evidence type="ECO:0000256" key="7">
    <source>
        <dbReference type="ARBA" id="ARBA00022741"/>
    </source>
</evidence>
<keyword evidence="11 13" id="KW-0961">Cell wall biogenesis/degradation</keyword>
<dbReference type="InterPro" id="IPR000291">
    <property type="entry name" value="D-Ala_lig_Van_CS"/>
</dbReference>
<dbReference type="PROSITE" id="PS00843">
    <property type="entry name" value="DALA_DALA_LIGASE_1"/>
    <property type="match status" value="1"/>
</dbReference>
<feature type="binding site" evidence="15">
    <location>
        <position position="294"/>
    </location>
    <ligand>
        <name>Mg(2+)</name>
        <dbReference type="ChEBI" id="CHEBI:18420"/>
        <label>1</label>
    </ligand>
</feature>
<comment type="similarity">
    <text evidence="3 13">Belongs to the D-alanine--D-alanine ligase family.</text>
</comment>
<feature type="active site" evidence="14">
    <location>
        <position position="175"/>
    </location>
</feature>
<evidence type="ECO:0000256" key="15">
    <source>
        <dbReference type="PIRSR" id="PIRSR039102-3"/>
    </source>
</evidence>
<dbReference type="Pfam" id="PF01820">
    <property type="entry name" value="Dala_Dala_lig_N"/>
    <property type="match status" value="1"/>
</dbReference>
<evidence type="ECO:0000256" key="11">
    <source>
        <dbReference type="ARBA" id="ARBA00023316"/>
    </source>
</evidence>
<dbReference type="PIRSF" id="PIRSF039102">
    <property type="entry name" value="Ddl/VanB"/>
    <property type="match status" value="1"/>
</dbReference>
<dbReference type="Gene3D" id="3.40.50.20">
    <property type="match status" value="1"/>
</dbReference>
<keyword evidence="8 16" id="KW-0067">ATP-binding</keyword>
<evidence type="ECO:0000256" key="14">
    <source>
        <dbReference type="PIRSR" id="PIRSR039102-1"/>
    </source>
</evidence>
<evidence type="ECO:0000256" key="12">
    <source>
        <dbReference type="ARBA" id="ARBA00047614"/>
    </source>
</evidence>
<keyword evidence="15" id="KW-0479">Metal-binding</keyword>
<evidence type="ECO:0000313" key="18">
    <source>
        <dbReference type="EMBL" id="MBB6072888.1"/>
    </source>
</evidence>
<dbReference type="GO" id="GO:0005829">
    <property type="term" value="C:cytosol"/>
    <property type="evidence" value="ECO:0007669"/>
    <property type="project" value="TreeGrafter"/>
</dbReference>
<feature type="binding site" evidence="15">
    <location>
        <position position="282"/>
    </location>
    <ligand>
        <name>Mg(2+)</name>
        <dbReference type="ChEBI" id="CHEBI:18420"/>
        <label>1</label>
    </ligand>
</feature>
<dbReference type="GO" id="GO:0046872">
    <property type="term" value="F:metal ion binding"/>
    <property type="evidence" value="ECO:0007669"/>
    <property type="project" value="UniProtKB-KW"/>
</dbReference>
<gene>
    <name evidence="13" type="primary">ddl</name>
    <name evidence="18" type="ORF">HNQ61_004554</name>
</gene>
<dbReference type="NCBIfam" id="NF002378">
    <property type="entry name" value="PRK01372.1"/>
    <property type="match status" value="1"/>
</dbReference>
<evidence type="ECO:0000256" key="1">
    <source>
        <dbReference type="ARBA" id="ARBA00001936"/>
    </source>
</evidence>
<reference evidence="18 19" key="1">
    <citation type="submission" date="2020-08" db="EMBL/GenBank/DDBJ databases">
        <title>Genomic Encyclopedia of Type Strains, Phase IV (KMG-IV): sequencing the most valuable type-strain genomes for metagenomic binning, comparative biology and taxonomic classification.</title>
        <authorList>
            <person name="Goeker M."/>
        </authorList>
    </citation>
    <scope>NUCLEOTIDE SEQUENCE [LARGE SCALE GENOMIC DNA]</scope>
    <source>
        <strain evidence="18 19">DSM 29007</strain>
    </source>
</reference>
<dbReference type="SUPFAM" id="SSF52440">
    <property type="entry name" value="PreATP-grasp domain"/>
    <property type="match status" value="1"/>
</dbReference>
<dbReference type="SMART" id="SM01209">
    <property type="entry name" value="GARS_A"/>
    <property type="match status" value="1"/>
</dbReference>
<feature type="domain" description="ATP-grasp" evidence="17">
    <location>
        <begin position="130"/>
        <end position="327"/>
    </location>
</feature>
<evidence type="ECO:0000256" key="3">
    <source>
        <dbReference type="ARBA" id="ARBA00010871"/>
    </source>
</evidence>
<keyword evidence="15" id="KW-0460">Magnesium</keyword>
<dbReference type="InterPro" id="IPR005905">
    <property type="entry name" value="D_ala_D_ala"/>
</dbReference>
<dbReference type="InterPro" id="IPR011761">
    <property type="entry name" value="ATP-grasp"/>
</dbReference>
<evidence type="ECO:0000256" key="13">
    <source>
        <dbReference type="HAMAP-Rule" id="MF_00047"/>
    </source>
</evidence>
<dbReference type="GO" id="GO:0071555">
    <property type="term" value="P:cell wall organization"/>
    <property type="evidence" value="ECO:0007669"/>
    <property type="project" value="UniProtKB-KW"/>
</dbReference>
<comment type="cofactor">
    <cofactor evidence="1">
        <name>Mn(2+)</name>
        <dbReference type="ChEBI" id="CHEBI:29035"/>
    </cofactor>
</comment>
<comment type="pathway">
    <text evidence="13">Cell wall biogenesis; peptidoglycan biosynthesis.</text>
</comment>
<comment type="function">
    <text evidence="13">Cell wall formation.</text>
</comment>
<dbReference type="GO" id="GO:0008360">
    <property type="term" value="P:regulation of cell shape"/>
    <property type="evidence" value="ECO:0007669"/>
    <property type="project" value="UniProtKB-KW"/>
</dbReference>
<dbReference type="InterPro" id="IPR016185">
    <property type="entry name" value="PreATP-grasp_dom_sf"/>
</dbReference>
<dbReference type="Gene3D" id="3.30.1490.20">
    <property type="entry name" value="ATP-grasp fold, A domain"/>
    <property type="match status" value="1"/>
</dbReference>
<keyword evidence="10 13" id="KW-0573">Peptidoglycan synthesis</keyword>
<dbReference type="EC" id="6.3.2.4" evidence="4 13"/>
<evidence type="ECO:0000256" key="10">
    <source>
        <dbReference type="ARBA" id="ARBA00022984"/>
    </source>
</evidence>
<evidence type="ECO:0000256" key="4">
    <source>
        <dbReference type="ARBA" id="ARBA00012216"/>
    </source>
</evidence>
<comment type="caution">
    <text evidence="18">The sequence shown here is derived from an EMBL/GenBank/DDBJ whole genome shotgun (WGS) entry which is preliminary data.</text>
</comment>
<dbReference type="RefSeq" id="WP_170036987.1">
    <property type="nucleotide sequence ID" value="NZ_JABDTL010000002.1"/>
</dbReference>
<evidence type="ECO:0000256" key="5">
    <source>
        <dbReference type="ARBA" id="ARBA00022490"/>
    </source>
</evidence>
<dbReference type="NCBIfam" id="NF002528">
    <property type="entry name" value="PRK01966.1-4"/>
    <property type="match status" value="1"/>
</dbReference>
<dbReference type="NCBIfam" id="TIGR01205">
    <property type="entry name" value="D_ala_D_alaTIGR"/>
    <property type="match status" value="1"/>
</dbReference>
<dbReference type="GO" id="GO:0008716">
    <property type="term" value="F:D-alanine-D-alanine ligase activity"/>
    <property type="evidence" value="ECO:0007669"/>
    <property type="project" value="UniProtKB-UniRule"/>
</dbReference>
<dbReference type="InterPro" id="IPR011127">
    <property type="entry name" value="Dala_Dala_lig_N"/>
</dbReference>
<evidence type="ECO:0000256" key="6">
    <source>
        <dbReference type="ARBA" id="ARBA00022598"/>
    </source>
</evidence>
<dbReference type="AlphaFoldDB" id="A0A841H4I8"/>
<dbReference type="PROSITE" id="PS00844">
    <property type="entry name" value="DALA_DALA_LIGASE_2"/>
    <property type="match status" value="1"/>
</dbReference>
<dbReference type="GO" id="GO:0009252">
    <property type="term" value="P:peptidoglycan biosynthetic process"/>
    <property type="evidence" value="ECO:0007669"/>
    <property type="project" value="UniProtKB-UniRule"/>
</dbReference>
<feature type="binding site" evidence="15">
    <location>
        <position position="294"/>
    </location>
    <ligand>
        <name>Mg(2+)</name>
        <dbReference type="ChEBI" id="CHEBI:18420"/>
        <label>2</label>
    </ligand>
</feature>
<evidence type="ECO:0000256" key="8">
    <source>
        <dbReference type="ARBA" id="ARBA00022840"/>
    </source>
</evidence>
<evidence type="ECO:0000256" key="16">
    <source>
        <dbReference type="PROSITE-ProRule" id="PRU00409"/>
    </source>
</evidence>
<keyword evidence="6 13" id="KW-0436">Ligase</keyword>
<comment type="cofactor">
    <cofactor evidence="15">
        <name>Mg(2+)</name>
        <dbReference type="ChEBI" id="CHEBI:18420"/>
    </cofactor>
    <cofactor evidence="15">
        <name>Mn(2+)</name>
        <dbReference type="ChEBI" id="CHEBI:29035"/>
    </cofactor>
    <text evidence="15">Binds 2 magnesium or manganese ions per subunit.</text>
</comment>
<accession>A0A841H4I8</accession>
<dbReference type="PANTHER" id="PTHR23132:SF23">
    <property type="entry name" value="D-ALANINE--D-ALANINE LIGASE B"/>
    <property type="match status" value="1"/>
</dbReference>
<comment type="catalytic activity">
    <reaction evidence="12 13">
        <text>2 D-alanine + ATP = D-alanyl-D-alanine + ADP + phosphate + H(+)</text>
        <dbReference type="Rhea" id="RHEA:11224"/>
        <dbReference type="ChEBI" id="CHEBI:15378"/>
        <dbReference type="ChEBI" id="CHEBI:30616"/>
        <dbReference type="ChEBI" id="CHEBI:43474"/>
        <dbReference type="ChEBI" id="CHEBI:57416"/>
        <dbReference type="ChEBI" id="CHEBI:57822"/>
        <dbReference type="ChEBI" id="CHEBI:456216"/>
        <dbReference type="EC" id="6.3.2.4"/>
    </reaction>
</comment>
<keyword evidence="9 13" id="KW-0133">Cell shape</keyword>
<comment type="subcellular location">
    <subcellularLocation>
        <location evidence="2 13">Cytoplasm</location>
    </subcellularLocation>
</comment>
<keyword evidence="15" id="KW-0464">Manganese</keyword>
<protein>
    <recommendedName>
        <fullName evidence="4 13">D-alanine--D-alanine ligase</fullName>
        <ecNumber evidence="4 13">6.3.2.4</ecNumber>
    </recommendedName>
    <alternativeName>
        <fullName evidence="13">D-Ala-D-Ala ligase</fullName>
    </alternativeName>
    <alternativeName>
        <fullName evidence="13">D-alanylalanine synthetase</fullName>
    </alternativeName>
</protein>
<dbReference type="EMBL" id="JACHIA010000019">
    <property type="protein sequence ID" value="MBB6072888.1"/>
    <property type="molecule type" value="Genomic_DNA"/>
</dbReference>